<dbReference type="Pfam" id="PF09773">
    <property type="entry name" value="Meckelin"/>
    <property type="match status" value="1"/>
</dbReference>
<accession>A0A814P900</accession>
<dbReference type="EMBL" id="CAJOBC010005547">
    <property type="protein sequence ID" value="CAF3867267.1"/>
    <property type="molecule type" value="Genomic_DNA"/>
</dbReference>
<keyword evidence="4" id="KW-1185">Reference proteome</keyword>
<comment type="caution">
    <text evidence="2">The sequence shown here is derived from an EMBL/GenBank/DDBJ whole genome shotgun (WGS) entry which is preliminary data.</text>
</comment>
<dbReference type="PANTHER" id="PTHR21274">
    <property type="entry name" value="MECKELIN"/>
    <property type="match status" value="1"/>
</dbReference>
<feature type="transmembrane region" description="Helical" evidence="1">
    <location>
        <begin position="89"/>
        <end position="117"/>
    </location>
</feature>
<proteinExistence type="predicted"/>
<dbReference type="AlphaFoldDB" id="A0A814P900"/>
<evidence type="ECO:0000313" key="2">
    <source>
        <dbReference type="EMBL" id="CAF1102428.1"/>
    </source>
</evidence>
<evidence type="ECO:0000256" key="1">
    <source>
        <dbReference type="SAM" id="Phobius"/>
    </source>
</evidence>
<reference evidence="2" key="1">
    <citation type="submission" date="2021-02" db="EMBL/GenBank/DDBJ databases">
        <authorList>
            <person name="Nowell W R."/>
        </authorList>
    </citation>
    <scope>NUCLEOTIDE SEQUENCE</scope>
</reference>
<feature type="non-terminal residue" evidence="2">
    <location>
        <position position="1"/>
    </location>
</feature>
<evidence type="ECO:0000313" key="3">
    <source>
        <dbReference type="EMBL" id="CAF3867267.1"/>
    </source>
</evidence>
<dbReference type="InterPro" id="IPR019170">
    <property type="entry name" value="Meckelin"/>
</dbReference>
<keyword evidence="1" id="KW-0812">Transmembrane</keyword>
<keyword evidence="1" id="KW-1133">Transmembrane helix</keyword>
<dbReference type="Proteomes" id="UP000681722">
    <property type="component" value="Unassembled WGS sequence"/>
</dbReference>
<evidence type="ECO:0008006" key="5">
    <source>
        <dbReference type="Google" id="ProtNLM"/>
    </source>
</evidence>
<organism evidence="2 4">
    <name type="scientific">Didymodactylos carnosus</name>
    <dbReference type="NCBI Taxonomy" id="1234261"/>
    <lineage>
        <taxon>Eukaryota</taxon>
        <taxon>Metazoa</taxon>
        <taxon>Spiralia</taxon>
        <taxon>Gnathifera</taxon>
        <taxon>Rotifera</taxon>
        <taxon>Eurotatoria</taxon>
        <taxon>Bdelloidea</taxon>
        <taxon>Philodinida</taxon>
        <taxon>Philodinidae</taxon>
        <taxon>Didymodactylos</taxon>
    </lineage>
</organism>
<dbReference type="GO" id="GO:0036038">
    <property type="term" value="C:MKS complex"/>
    <property type="evidence" value="ECO:0007669"/>
    <property type="project" value="InterPro"/>
</dbReference>
<name>A0A814P900_9BILA</name>
<dbReference type="GO" id="GO:0060271">
    <property type="term" value="P:cilium assembly"/>
    <property type="evidence" value="ECO:0007669"/>
    <property type="project" value="InterPro"/>
</dbReference>
<protein>
    <recommendedName>
        <fullName evidence="5">Meckelin</fullName>
    </recommendedName>
</protein>
<evidence type="ECO:0000313" key="4">
    <source>
        <dbReference type="Proteomes" id="UP000663829"/>
    </source>
</evidence>
<sequence>TRIASRPRKKKDDFEHESETMMNSCRNLNDFLGAFIDHSLTNLDYNVRERLLMEKIVNFEFRPYADTVFYTDPDRNFTRTLFYAQEQALFIWNMATFCVVDYIATNYVLAAIVTYILNKIAVMLRNSFGRRNLSRKTLIPNNFLI</sequence>
<dbReference type="Proteomes" id="UP000663829">
    <property type="component" value="Unassembled WGS sequence"/>
</dbReference>
<dbReference type="OrthoDB" id="419138at2759"/>
<gene>
    <name evidence="2" type="ORF">GPM918_LOCUS18816</name>
    <name evidence="3" type="ORF">SRO942_LOCUS18813</name>
</gene>
<dbReference type="PANTHER" id="PTHR21274:SF0">
    <property type="entry name" value="MECKELIN"/>
    <property type="match status" value="1"/>
</dbReference>
<dbReference type="EMBL" id="CAJNOQ010005547">
    <property type="protein sequence ID" value="CAF1102428.1"/>
    <property type="molecule type" value="Genomic_DNA"/>
</dbReference>
<keyword evidence="1" id="KW-0472">Membrane</keyword>